<comment type="subcellular location">
    <subcellularLocation>
        <location evidence="1 10">Cytoplasm</location>
    </subcellularLocation>
</comment>
<keyword evidence="14" id="KW-1185">Reference proteome</keyword>
<keyword evidence="4 10" id="KW-0698">rRNA processing</keyword>
<evidence type="ECO:0000256" key="3">
    <source>
        <dbReference type="ARBA" id="ARBA00022490"/>
    </source>
</evidence>
<keyword evidence="6 10" id="KW-0808">Transferase</keyword>
<dbReference type="PANTHER" id="PTHR30027:SF3">
    <property type="entry name" value="16S RRNA (URACIL(1498)-N(3))-METHYLTRANSFERASE"/>
    <property type="match status" value="1"/>
</dbReference>
<dbReference type="GO" id="GO:0070042">
    <property type="term" value="F:rRNA (uridine-N3-)-methyltransferase activity"/>
    <property type="evidence" value="ECO:0007669"/>
    <property type="project" value="TreeGrafter"/>
</dbReference>
<dbReference type="RefSeq" id="WP_184172429.1">
    <property type="nucleotide sequence ID" value="NZ_JACHGF010000002.1"/>
</dbReference>
<evidence type="ECO:0000313" key="14">
    <source>
        <dbReference type="Proteomes" id="UP000557307"/>
    </source>
</evidence>
<comment type="catalytic activity">
    <reaction evidence="9 10">
        <text>uridine(1498) in 16S rRNA + S-adenosyl-L-methionine = N(3)-methyluridine(1498) in 16S rRNA + S-adenosyl-L-homocysteine + H(+)</text>
        <dbReference type="Rhea" id="RHEA:42920"/>
        <dbReference type="Rhea" id="RHEA-COMP:10283"/>
        <dbReference type="Rhea" id="RHEA-COMP:10284"/>
        <dbReference type="ChEBI" id="CHEBI:15378"/>
        <dbReference type="ChEBI" id="CHEBI:57856"/>
        <dbReference type="ChEBI" id="CHEBI:59789"/>
        <dbReference type="ChEBI" id="CHEBI:65315"/>
        <dbReference type="ChEBI" id="CHEBI:74502"/>
        <dbReference type="EC" id="2.1.1.193"/>
    </reaction>
</comment>
<feature type="domain" description="Ribosomal RNA small subunit methyltransferase E methyltransferase" evidence="11">
    <location>
        <begin position="68"/>
        <end position="238"/>
    </location>
</feature>
<keyword evidence="3 10" id="KW-0963">Cytoplasm</keyword>
<dbReference type="SUPFAM" id="SSF88697">
    <property type="entry name" value="PUA domain-like"/>
    <property type="match status" value="1"/>
</dbReference>
<dbReference type="CDD" id="cd18084">
    <property type="entry name" value="RsmE-like"/>
    <property type="match status" value="1"/>
</dbReference>
<dbReference type="SUPFAM" id="SSF75217">
    <property type="entry name" value="alpha/beta knot"/>
    <property type="match status" value="1"/>
</dbReference>
<evidence type="ECO:0000256" key="6">
    <source>
        <dbReference type="ARBA" id="ARBA00022679"/>
    </source>
</evidence>
<sequence length="244" mass="27219">MHLFYQPDNAQSVLTGDEAHHCARVLRLAPGTTIRVTDGKGAQAECRLTTVTDKKVIYVVEKQLATTPRPYRIVMAIAPTRKLERNEWMVEKMTEQGVDEIHFFVSEHTHLESFNRVVNLSRLERIAVSAMKQSQQVFKPRILLHQRYADFVRNLSESGSLRGSENNQFIAYVTDTEKPDHLLRQVQAGGTSAVLIGPEGDFSPEEIALALGNGFKSVSLGESRLRTETAAVLACHAVHLANLT</sequence>
<dbReference type="GO" id="GO:0005737">
    <property type="term" value="C:cytoplasm"/>
    <property type="evidence" value="ECO:0007669"/>
    <property type="project" value="UniProtKB-SubCell"/>
</dbReference>
<accession>A0A840TNU3</accession>
<comment type="function">
    <text evidence="8 10">Specifically methylates the N3 position of the uracil ring of uridine 1498 (m3U1498) in 16S rRNA. Acts on the fully assembled 30S ribosomal subunit.</text>
</comment>
<dbReference type="Proteomes" id="UP000557307">
    <property type="component" value="Unassembled WGS sequence"/>
</dbReference>
<dbReference type="PANTHER" id="PTHR30027">
    <property type="entry name" value="RIBOSOMAL RNA SMALL SUBUNIT METHYLTRANSFERASE E"/>
    <property type="match status" value="1"/>
</dbReference>
<organism evidence="13 14">
    <name type="scientific">Rhabdobacter roseus</name>
    <dbReference type="NCBI Taxonomy" id="1655419"/>
    <lineage>
        <taxon>Bacteria</taxon>
        <taxon>Pseudomonadati</taxon>
        <taxon>Bacteroidota</taxon>
        <taxon>Cytophagia</taxon>
        <taxon>Cytophagales</taxon>
        <taxon>Cytophagaceae</taxon>
        <taxon>Rhabdobacter</taxon>
    </lineage>
</organism>
<dbReference type="InterPro" id="IPR046886">
    <property type="entry name" value="RsmE_MTase_dom"/>
</dbReference>
<dbReference type="Gene3D" id="3.40.1280.10">
    <property type="match status" value="1"/>
</dbReference>
<evidence type="ECO:0000256" key="10">
    <source>
        <dbReference type="PIRNR" id="PIRNR015601"/>
    </source>
</evidence>
<comment type="similarity">
    <text evidence="2 10">Belongs to the RNA methyltransferase RsmE family.</text>
</comment>
<evidence type="ECO:0000259" key="12">
    <source>
        <dbReference type="Pfam" id="PF20260"/>
    </source>
</evidence>
<dbReference type="PIRSF" id="PIRSF015601">
    <property type="entry name" value="MTase_slr0722"/>
    <property type="match status" value="1"/>
</dbReference>
<proteinExistence type="inferred from homology"/>
<evidence type="ECO:0000256" key="1">
    <source>
        <dbReference type="ARBA" id="ARBA00004496"/>
    </source>
</evidence>
<evidence type="ECO:0000256" key="2">
    <source>
        <dbReference type="ARBA" id="ARBA00005528"/>
    </source>
</evidence>
<reference evidence="13 14" key="1">
    <citation type="submission" date="2020-08" db="EMBL/GenBank/DDBJ databases">
        <title>Genomic Encyclopedia of Type Strains, Phase IV (KMG-IV): sequencing the most valuable type-strain genomes for metagenomic binning, comparative biology and taxonomic classification.</title>
        <authorList>
            <person name="Goeker M."/>
        </authorList>
    </citation>
    <scope>NUCLEOTIDE SEQUENCE [LARGE SCALE GENOMIC DNA]</scope>
    <source>
        <strain evidence="13 14">DSM 105074</strain>
    </source>
</reference>
<dbReference type="InterPro" id="IPR029026">
    <property type="entry name" value="tRNA_m1G_MTases_N"/>
</dbReference>
<dbReference type="InterPro" id="IPR029028">
    <property type="entry name" value="Alpha/beta_knot_MTases"/>
</dbReference>
<dbReference type="AlphaFoldDB" id="A0A840TNU3"/>
<dbReference type="EC" id="2.1.1.193" evidence="10"/>
<dbReference type="Pfam" id="PF20260">
    <property type="entry name" value="PUA_4"/>
    <property type="match status" value="1"/>
</dbReference>
<gene>
    <name evidence="13" type="ORF">HNQ92_001348</name>
</gene>
<evidence type="ECO:0000259" key="11">
    <source>
        <dbReference type="Pfam" id="PF04452"/>
    </source>
</evidence>
<dbReference type="EMBL" id="JACHGF010000002">
    <property type="protein sequence ID" value="MBB5283222.1"/>
    <property type="molecule type" value="Genomic_DNA"/>
</dbReference>
<dbReference type="NCBIfam" id="TIGR00046">
    <property type="entry name" value="RsmE family RNA methyltransferase"/>
    <property type="match status" value="1"/>
</dbReference>
<evidence type="ECO:0000256" key="9">
    <source>
        <dbReference type="ARBA" id="ARBA00047944"/>
    </source>
</evidence>
<evidence type="ECO:0000313" key="13">
    <source>
        <dbReference type="EMBL" id="MBB5283222.1"/>
    </source>
</evidence>
<evidence type="ECO:0000256" key="4">
    <source>
        <dbReference type="ARBA" id="ARBA00022552"/>
    </source>
</evidence>
<protein>
    <recommendedName>
        <fullName evidence="10">Ribosomal RNA small subunit methyltransferase E</fullName>
        <ecNumber evidence="10">2.1.1.193</ecNumber>
    </recommendedName>
</protein>
<comment type="caution">
    <text evidence="13">The sequence shown here is derived from an EMBL/GenBank/DDBJ whole genome shotgun (WGS) entry which is preliminary data.</text>
</comment>
<dbReference type="InterPro" id="IPR046887">
    <property type="entry name" value="RsmE_PUA-like"/>
</dbReference>
<dbReference type="GO" id="GO:0070475">
    <property type="term" value="P:rRNA base methylation"/>
    <property type="evidence" value="ECO:0007669"/>
    <property type="project" value="TreeGrafter"/>
</dbReference>
<dbReference type="Pfam" id="PF04452">
    <property type="entry name" value="Methyltrans_RNA"/>
    <property type="match status" value="1"/>
</dbReference>
<name>A0A840TNU3_9BACT</name>
<feature type="domain" description="Ribosomal RNA small subunit methyltransferase E PUA-like" evidence="12">
    <location>
        <begin position="14"/>
        <end position="57"/>
    </location>
</feature>
<dbReference type="InterPro" id="IPR006700">
    <property type="entry name" value="RsmE"/>
</dbReference>
<evidence type="ECO:0000256" key="8">
    <source>
        <dbReference type="ARBA" id="ARBA00025699"/>
    </source>
</evidence>
<evidence type="ECO:0000256" key="5">
    <source>
        <dbReference type="ARBA" id="ARBA00022603"/>
    </source>
</evidence>
<evidence type="ECO:0000256" key="7">
    <source>
        <dbReference type="ARBA" id="ARBA00022691"/>
    </source>
</evidence>
<dbReference type="InterPro" id="IPR015947">
    <property type="entry name" value="PUA-like_sf"/>
</dbReference>
<keyword evidence="7 10" id="KW-0949">S-adenosyl-L-methionine</keyword>
<keyword evidence="5 10" id="KW-0489">Methyltransferase</keyword>